<accession>A0ABU2DRQ3</accession>
<protein>
    <submittedName>
        <fullName evidence="3">Carbon-nitrogen hydrolase family protein</fullName>
    </submittedName>
</protein>
<dbReference type="InterPro" id="IPR001110">
    <property type="entry name" value="UPF0012_CS"/>
</dbReference>
<dbReference type="PANTHER" id="PTHR23088">
    <property type="entry name" value="NITRILASE-RELATED"/>
    <property type="match status" value="1"/>
</dbReference>
<keyword evidence="3" id="KW-0378">Hydrolase</keyword>
<dbReference type="PROSITE" id="PS01227">
    <property type="entry name" value="UPF0012"/>
    <property type="match status" value="1"/>
</dbReference>
<feature type="domain" description="CN hydrolase" evidence="2">
    <location>
        <begin position="1"/>
        <end position="255"/>
    </location>
</feature>
<evidence type="ECO:0000256" key="1">
    <source>
        <dbReference type="ARBA" id="ARBA00010613"/>
    </source>
</evidence>
<dbReference type="Gene3D" id="3.60.110.10">
    <property type="entry name" value="Carbon-nitrogen hydrolase"/>
    <property type="match status" value="1"/>
</dbReference>
<evidence type="ECO:0000313" key="3">
    <source>
        <dbReference type="EMBL" id="MDR8019046.1"/>
    </source>
</evidence>
<keyword evidence="4" id="KW-1185">Reference proteome</keyword>
<sequence length="274" mass="28698">MRIAAAQIVTGEDTQQNLELVREWTDKAAEADAQVVVFPEATHRQFGHNLTSIAEPVDGPWAQAVRGIAEEAGVVVVLGMFTPASPSAEGRQRVTNTLLAVGVDSAGNRIDASYDKIHLYDAFGFKESDSVAPGEATARIDVDGVRLGLATCYDVRFPALFTAHARAGAQVTVLPASWGAGPGKVEQWQLLTRARALDSTQYIVACGQGSPAAAGAPAVDGAPTGVGHSAIVSPMGKVLAEAGEQPELLVVDLDLETVDTARRNVPVLENARPV</sequence>
<dbReference type="SUPFAM" id="SSF56317">
    <property type="entry name" value="Carbon-nitrogen hydrolase"/>
    <property type="match status" value="1"/>
</dbReference>
<dbReference type="Pfam" id="PF00795">
    <property type="entry name" value="CN_hydrolase"/>
    <property type="match status" value="1"/>
</dbReference>
<dbReference type="RefSeq" id="WP_310548041.1">
    <property type="nucleotide sequence ID" value="NZ_JAVKGR010000004.1"/>
</dbReference>
<dbReference type="PANTHER" id="PTHR23088:SF27">
    <property type="entry name" value="DEAMINATED GLUTATHIONE AMIDASE"/>
    <property type="match status" value="1"/>
</dbReference>
<evidence type="ECO:0000259" key="2">
    <source>
        <dbReference type="PROSITE" id="PS50263"/>
    </source>
</evidence>
<proteinExistence type="inferred from homology"/>
<dbReference type="PROSITE" id="PS50263">
    <property type="entry name" value="CN_HYDROLASE"/>
    <property type="match status" value="1"/>
</dbReference>
<comment type="similarity">
    <text evidence="1">Belongs to the carbon-nitrogen hydrolase superfamily. NIT1/NIT2 family.</text>
</comment>
<dbReference type="InterPro" id="IPR003010">
    <property type="entry name" value="C-N_Hydrolase"/>
</dbReference>
<dbReference type="CDD" id="cd07581">
    <property type="entry name" value="nitrilase_3"/>
    <property type="match status" value="1"/>
</dbReference>
<dbReference type="Proteomes" id="UP001251870">
    <property type="component" value="Unassembled WGS sequence"/>
</dbReference>
<evidence type="ECO:0000313" key="4">
    <source>
        <dbReference type="Proteomes" id="UP001251870"/>
    </source>
</evidence>
<gene>
    <name evidence="3" type="ORF">RIL96_05640</name>
</gene>
<dbReference type="GO" id="GO:0016787">
    <property type="term" value="F:hydrolase activity"/>
    <property type="evidence" value="ECO:0007669"/>
    <property type="project" value="UniProtKB-KW"/>
</dbReference>
<dbReference type="EMBL" id="JAVKGR010000004">
    <property type="protein sequence ID" value="MDR8019046.1"/>
    <property type="molecule type" value="Genomic_DNA"/>
</dbReference>
<organism evidence="3 4">
    <name type="scientific">Nesterenkonia aerolata</name>
    <dbReference type="NCBI Taxonomy" id="3074079"/>
    <lineage>
        <taxon>Bacteria</taxon>
        <taxon>Bacillati</taxon>
        <taxon>Actinomycetota</taxon>
        <taxon>Actinomycetes</taxon>
        <taxon>Micrococcales</taxon>
        <taxon>Micrococcaceae</taxon>
        <taxon>Nesterenkonia</taxon>
    </lineage>
</organism>
<comment type="caution">
    <text evidence="3">The sequence shown here is derived from an EMBL/GenBank/DDBJ whole genome shotgun (WGS) entry which is preliminary data.</text>
</comment>
<dbReference type="InterPro" id="IPR036526">
    <property type="entry name" value="C-N_Hydrolase_sf"/>
</dbReference>
<reference evidence="3 4" key="1">
    <citation type="submission" date="2023-09" db="EMBL/GenBank/DDBJ databases">
        <title>Description of three actinobacteria isolated from air of manufacturing shop in a pharmaceutical factory.</title>
        <authorList>
            <person name="Zhang D.-F."/>
        </authorList>
    </citation>
    <scope>NUCLEOTIDE SEQUENCE [LARGE SCALE GENOMIC DNA]</scope>
    <source>
        <strain evidence="3 4">LY-0111</strain>
    </source>
</reference>
<name>A0ABU2DRQ3_9MICC</name>